<sequence>MRDSEVDVDSPVLEEEQMSRLVFLAQLYITTLIRALSVDKNVKFFPLLKYVLLLAVKLEKGAVLRAICAGFEEPTEPTVCLSGEHIQDPLVGVGTFSERGLTLGDDTFRGRDVNAPWLMVCSSNEMATATVKWYHSGLLISPFPGLQVGFLITPFSSMH</sequence>
<accession>A0ACC1C9I4</accession>
<evidence type="ECO:0000313" key="2">
    <source>
        <dbReference type="Proteomes" id="UP001164250"/>
    </source>
</evidence>
<gene>
    <name evidence="1" type="ORF">Patl1_02584</name>
</gene>
<dbReference type="EMBL" id="CM047897">
    <property type="protein sequence ID" value="KAJ0112200.1"/>
    <property type="molecule type" value="Genomic_DNA"/>
</dbReference>
<keyword evidence="2" id="KW-1185">Reference proteome</keyword>
<organism evidence="1 2">
    <name type="scientific">Pistacia atlantica</name>
    <dbReference type="NCBI Taxonomy" id="434234"/>
    <lineage>
        <taxon>Eukaryota</taxon>
        <taxon>Viridiplantae</taxon>
        <taxon>Streptophyta</taxon>
        <taxon>Embryophyta</taxon>
        <taxon>Tracheophyta</taxon>
        <taxon>Spermatophyta</taxon>
        <taxon>Magnoliopsida</taxon>
        <taxon>eudicotyledons</taxon>
        <taxon>Gunneridae</taxon>
        <taxon>Pentapetalae</taxon>
        <taxon>rosids</taxon>
        <taxon>malvids</taxon>
        <taxon>Sapindales</taxon>
        <taxon>Anacardiaceae</taxon>
        <taxon>Pistacia</taxon>
    </lineage>
</organism>
<comment type="caution">
    <text evidence="1">The sequence shown here is derived from an EMBL/GenBank/DDBJ whole genome shotgun (WGS) entry which is preliminary data.</text>
</comment>
<reference evidence="2" key="1">
    <citation type="journal article" date="2023" name="G3 (Bethesda)">
        <title>Genome assembly and association tests identify interacting loci associated with vigor, precocity, and sex in interspecific pistachio rootstocks.</title>
        <authorList>
            <person name="Palmer W."/>
            <person name="Jacygrad E."/>
            <person name="Sagayaradj S."/>
            <person name="Cavanaugh K."/>
            <person name="Han R."/>
            <person name="Bertier L."/>
            <person name="Beede B."/>
            <person name="Kafkas S."/>
            <person name="Golino D."/>
            <person name="Preece J."/>
            <person name="Michelmore R."/>
        </authorList>
    </citation>
    <scope>NUCLEOTIDE SEQUENCE [LARGE SCALE GENOMIC DNA]</scope>
</reference>
<dbReference type="Proteomes" id="UP001164250">
    <property type="component" value="Chromosome 1"/>
</dbReference>
<protein>
    <submittedName>
        <fullName evidence="1">Uncharacterized protein</fullName>
    </submittedName>
</protein>
<name>A0ACC1C9I4_9ROSI</name>
<proteinExistence type="predicted"/>
<evidence type="ECO:0000313" key="1">
    <source>
        <dbReference type="EMBL" id="KAJ0112200.1"/>
    </source>
</evidence>